<feature type="domain" description="DUF3447" evidence="1">
    <location>
        <begin position="257"/>
        <end position="326"/>
    </location>
</feature>
<dbReference type="PANTHER" id="PTHR24159:SF5">
    <property type="entry name" value="ANK_REP_REGION DOMAIN-CONTAINING PROTEIN"/>
    <property type="match status" value="1"/>
</dbReference>
<dbReference type="EMBL" id="JAPFFF010000027">
    <property type="protein sequence ID" value="KAK8848018.1"/>
    <property type="molecule type" value="Genomic_DNA"/>
</dbReference>
<evidence type="ECO:0000313" key="2">
    <source>
        <dbReference type="EMBL" id="KAK8848018.1"/>
    </source>
</evidence>
<comment type="caution">
    <text evidence="2">The sequence shown here is derived from an EMBL/GenBank/DDBJ whole genome shotgun (WGS) entry which is preliminary data.</text>
</comment>
<reference evidence="2 3" key="1">
    <citation type="submission" date="2024-04" db="EMBL/GenBank/DDBJ databases">
        <title>Tritrichomonas musculus Genome.</title>
        <authorList>
            <person name="Alves-Ferreira E."/>
            <person name="Grigg M."/>
            <person name="Lorenzi H."/>
            <person name="Galac M."/>
        </authorList>
    </citation>
    <scope>NUCLEOTIDE SEQUENCE [LARGE SCALE GENOMIC DNA]</scope>
    <source>
        <strain evidence="2 3">EAF2021</strain>
    </source>
</reference>
<accession>A0ABR2HIJ4</accession>
<dbReference type="InterPro" id="IPR020683">
    <property type="entry name" value="DUF3447"/>
</dbReference>
<protein>
    <recommendedName>
        <fullName evidence="1">DUF3447 domain-containing protein</fullName>
    </recommendedName>
</protein>
<evidence type="ECO:0000259" key="1">
    <source>
        <dbReference type="Pfam" id="PF11929"/>
    </source>
</evidence>
<dbReference type="InterPro" id="IPR036770">
    <property type="entry name" value="Ankyrin_rpt-contain_sf"/>
</dbReference>
<keyword evidence="3" id="KW-1185">Reference proteome</keyword>
<evidence type="ECO:0000313" key="3">
    <source>
        <dbReference type="Proteomes" id="UP001470230"/>
    </source>
</evidence>
<dbReference type="Proteomes" id="UP001470230">
    <property type="component" value="Unassembled WGS sequence"/>
</dbReference>
<gene>
    <name evidence="2" type="ORF">M9Y10_019071</name>
</gene>
<proteinExistence type="predicted"/>
<sequence length="492" mass="58774">MDVDKFLLDNKEKYEIINNFQELLKEASRESYPEIIKYVQENSDLFFKDYESGNMFLWNISTFCMFNWTNFEILLDVLIHFSPELIKTKNTELDIIDIFNLMIWTVYYLYSKKVISIESIIKTAEYRNLYYVYFYPEIDQYDHNYSEKLKSTILSDCYIDKDLQGFFKTILQDPEKHKQNRDISYHPSTLHKIIREDDIDSFQSIISRNNYSFNYRFEYSFYERIYSTNKNFSLIQVAAIYGSIQIFKYLWMQDDIQIDDFVLFCAISGRNYDIIHICEEKIDSPSKIVYSINSHQNELTDYFIEKSDELNKDINDDDDCLYKNLDINSFGIAILYANFHIILSSLHHIVDLIEKEEGMYLFYSANYDFDLFNLLYSHRNKDVDLCSIFNPYYATWVEKGMTSAIKKTLLDQSAKNIFTILITYSIKSNRKITGIILDMFKEYKNSELKDALEYCKKYSFQIELIIYSKLSDENLVTKFTDIFDLKMTILNS</sequence>
<dbReference type="Pfam" id="PF11929">
    <property type="entry name" value="DUF3447"/>
    <property type="match status" value="1"/>
</dbReference>
<name>A0ABR2HIJ4_9EUKA</name>
<dbReference type="SUPFAM" id="SSF48403">
    <property type="entry name" value="Ankyrin repeat"/>
    <property type="match status" value="1"/>
</dbReference>
<organism evidence="2 3">
    <name type="scientific">Tritrichomonas musculus</name>
    <dbReference type="NCBI Taxonomy" id="1915356"/>
    <lineage>
        <taxon>Eukaryota</taxon>
        <taxon>Metamonada</taxon>
        <taxon>Parabasalia</taxon>
        <taxon>Tritrichomonadida</taxon>
        <taxon>Tritrichomonadidae</taxon>
        <taxon>Tritrichomonas</taxon>
    </lineage>
</organism>
<dbReference type="PANTHER" id="PTHR24159">
    <property type="match status" value="1"/>
</dbReference>